<accession>A0A0J6TAG4</accession>
<sequence>MPEFLTRRQGFWHFVRRVPETFAALDKRGIVKRSTHIRTADDPRGLRAARAAAQMNGELEAYWQGLAGGQSVEAKARYEAARKRARQLGFSYMPAAEVAAQPLAEILARIDALAARNAADDPATRAAVLGKEPVPAVMLSQLFEQYQQPDPNPSPPMATPVGDPACYSAVEGAQVGSPALGQRHHSKGHDLEGRRWAIEEAFETSKTELGLDHNETRSWHGWHRHVSLVMLAFAVLARVRQRANGPPPKTERRAKLARALVTPGDPASRDATRATAH</sequence>
<name>A0A0J6TAG4_9HYPH</name>
<feature type="region of interest" description="Disordered" evidence="1">
    <location>
        <begin position="243"/>
        <end position="277"/>
    </location>
</feature>
<dbReference type="InterPro" id="IPR039365">
    <property type="entry name" value="IS701-like"/>
</dbReference>
<dbReference type="PANTHER" id="PTHR33627">
    <property type="entry name" value="TRANSPOSASE"/>
    <property type="match status" value="1"/>
</dbReference>
<gene>
    <name evidence="2" type="ORF">VQ03_03915</name>
</gene>
<dbReference type="SUPFAM" id="SSF53098">
    <property type="entry name" value="Ribonuclease H-like"/>
    <property type="match status" value="1"/>
</dbReference>
<evidence type="ECO:0000313" key="3">
    <source>
        <dbReference type="Proteomes" id="UP000036449"/>
    </source>
</evidence>
<dbReference type="PANTHER" id="PTHR33627:SF1">
    <property type="entry name" value="TRANSPOSASE"/>
    <property type="match status" value="1"/>
</dbReference>
<dbReference type="AlphaFoldDB" id="A0A0J6TAG4"/>
<evidence type="ECO:0008006" key="4">
    <source>
        <dbReference type="Google" id="ProtNLM"/>
    </source>
</evidence>
<organism evidence="2 3">
    <name type="scientific">Methylobacterium tarhaniae</name>
    <dbReference type="NCBI Taxonomy" id="1187852"/>
    <lineage>
        <taxon>Bacteria</taxon>
        <taxon>Pseudomonadati</taxon>
        <taxon>Pseudomonadota</taxon>
        <taxon>Alphaproteobacteria</taxon>
        <taxon>Hyphomicrobiales</taxon>
        <taxon>Methylobacteriaceae</taxon>
        <taxon>Methylobacterium</taxon>
    </lineage>
</organism>
<proteinExistence type="predicted"/>
<dbReference type="InterPro" id="IPR012337">
    <property type="entry name" value="RNaseH-like_sf"/>
</dbReference>
<dbReference type="Proteomes" id="UP000036449">
    <property type="component" value="Unassembled WGS sequence"/>
</dbReference>
<comment type="caution">
    <text evidence="2">The sequence shown here is derived from an EMBL/GenBank/DDBJ whole genome shotgun (WGS) entry which is preliminary data.</text>
</comment>
<feature type="compositionally biased region" description="Basic and acidic residues" evidence="1">
    <location>
        <begin position="267"/>
        <end position="277"/>
    </location>
</feature>
<protein>
    <recommendedName>
        <fullName evidence="4">Transposase</fullName>
    </recommendedName>
</protein>
<reference evidence="2 3" key="1">
    <citation type="submission" date="2015-03" db="EMBL/GenBank/DDBJ databases">
        <title>Genome sequencing of Methylobacterium tarhaniae DSM 25844.</title>
        <authorList>
            <person name="Chaudhry V."/>
            <person name="Patil P.B."/>
        </authorList>
    </citation>
    <scope>NUCLEOTIDE SEQUENCE [LARGE SCALE GENOMIC DNA]</scope>
    <source>
        <strain evidence="2 3">DSM 25844</strain>
    </source>
</reference>
<dbReference type="PATRIC" id="fig|1187852.3.peg.3158"/>
<dbReference type="EMBL" id="LABZ01000022">
    <property type="protein sequence ID" value="KMO44295.1"/>
    <property type="molecule type" value="Genomic_DNA"/>
</dbReference>
<evidence type="ECO:0000313" key="2">
    <source>
        <dbReference type="EMBL" id="KMO44295.1"/>
    </source>
</evidence>
<keyword evidence="3" id="KW-1185">Reference proteome</keyword>
<evidence type="ECO:0000256" key="1">
    <source>
        <dbReference type="SAM" id="MobiDB-lite"/>
    </source>
</evidence>